<dbReference type="EMBL" id="CP009313">
    <property type="protein sequence ID" value="AJE41473.1"/>
    <property type="molecule type" value="Genomic_DNA"/>
</dbReference>
<gene>
    <name evidence="1" type="ORF">SNOD_16685</name>
</gene>
<proteinExistence type="predicted"/>
<keyword evidence="2" id="KW-1185">Reference proteome</keyword>
<accession>A0A0B5DD11</accession>
<dbReference type="Proteomes" id="UP000031526">
    <property type="component" value="Chromosome"/>
</dbReference>
<evidence type="ECO:0000313" key="1">
    <source>
        <dbReference type="EMBL" id="AJE41473.1"/>
    </source>
</evidence>
<protein>
    <submittedName>
        <fullName evidence="1">Uncharacterized protein</fullName>
    </submittedName>
</protein>
<organism evidence="1 2">
    <name type="scientific">Streptomyces nodosus</name>
    <dbReference type="NCBI Taxonomy" id="40318"/>
    <lineage>
        <taxon>Bacteria</taxon>
        <taxon>Bacillati</taxon>
        <taxon>Actinomycetota</taxon>
        <taxon>Actinomycetes</taxon>
        <taxon>Kitasatosporales</taxon>
        <taxon>Streptomycetaceae</taxon>
        <taxon>Streptomyces</taxon>
    </lineage>
</organism>
<sequence>MALLAPLPLGRVVICRYVVRVRPSEPLMFASRQKVSAAGSYAKDVSESPGQLSRQSLHFRRVRVLVAEDLQRLLQQIGC</sequence>
<name>A0A0B5DD11_9ACTN</name>
<reference evidence="1 2" key="2">
    <citation type="journal article" date="2016" name="Appl. Microbiol. Biotechnol.">
        <title>Exploiting the genome sequence of Streptomyces nodosus for enhanced antibiotic production.</title>
        <authorList>
            <person name="Sweeney P."/>
            <person name="Murphy C.D."/>
            <person name="Caffrey P."/>
        </authorList>
    </citation>
    <scope>NUCLEOTIDE SEQUENCE [LARGE SCALE GENOMIC DNA]</scope>
    <source>
        <strain evidence="1 2">ATCC 14899</strain>
    </source>
</reference>
<dbReference type="HOGENOM" id="CLU_2604596_0_0_11"/>
<evidence type="ECO:0000313" key="2">
    <source>
        <dbReference type="Proteomes" id="UP000031526"/>
    </source>
</evidence>
<dbReference type="AlphaFoldDB" id="A0A0B5DD11"/>
<reference evidence="2" key="1">
    <citation type="submission" date="2014-09" db="EMBL/GenBank/DDBJ databases">
        <title>Sequence of the Streptomyces nodosus genome.</title>
        <authorList>
            <person name="Sweeney P."/>
            <person name="Stephens N."/>
            <person name="Murphy C."/>
            <person name="Caffrey P."/>
        </authorList>
    </citation>
    <scope>NUCLEOTIDE SEQUENCE [LARGE SCALE GENOMIC DNA]</scope>
    <source>
        <strain evidence="2">ATCC 14899</strain>
    </source>
</reference>